<organism evidence="6">
    <name type="scientific">freshwater metagenome</name>
    <dbReference type="NCBI Taxonomy" id="449393"/>
    <lineage>
        <taxon>unclassified sequences</taxon>
        <taxon>metagenomes</taxon>
        <taxon>ecological metagenomes</taxon>
    </lineage>
</organism>
<dbReference type="GO" id="GO:0016491">
    <property type="term" value="F:oxidoreductase activity"/>
    <property type="evidence" value="ECO:0007669"/>
    <property type="project" value="UniProtKB-KW"/>
</dbReference>
<dbReference type="InterPro" id="IPR036188">
    <property type="entry name" value="FAD/NAD-bd_sf"/>
</dbReference>
<dbReference type="Gene3D" id="3.50.50.60">
    <property type="entry name" value="FAD/NAD(P)-binding domain"/>
    <property type="match status" value="1"/>
</dbReference>
<accession>A0A6J7CLS1</accession>
<dbReference type="SUPFAM" id="SSF56425">
    <property type="entry name" value="Succinate dehydrogenase/fumarate reductase flavoprotein, catalytic domain"/>
    <property type="match status" value="1"/>
</dbReference>
<protein>
    <submittedName>
        <fullName evidence="6">Unannotated protein</fullName>
    </submittedName>
</protein>
<dbReference type="InterPro" id="IPR050315">
    <property type="entry name" value="FAD-oxidoreductase_2"/>
</dbReference>
<keyword evidence="2" id="KW-0285">Flavoprotein</keyword>
<dbReference type="PANTHER" id="PTHR43400:SF7">
    <property type="entry name" value="FAD-DEPENDENT OXIDOREDUCTASE 2 FAD BINDING DOMAIN-CONTAINING PROTEIN"/>
    <property type="match status" value="1"/>
</dbReference>
<comment type="cofactor">
    <cofactor evidence="1">
        <name>FAD</name>
        <dbReference type="ChEBI" id="CHEBI:57692"/>
    </cofactor>
</comment>
<feature type="domain" description="FAD-dependent oxidoreductase 2 FAD-binding" evidence="5">
    <location>
        <begin position="9"/>
        <end position="450"/>
    </location>
</feature>
<dbReference type="Pfam" id="PF00890">
    <property type="entry name" value="FAD_binding_2"/>
    <property type="match status" value="1"/>
</dbReference>
<proteinExistence type="predicted"/>
<dbReference type="PRINTS" id="PR00368">
    <property type="entry name" value="FADPNR"/>
</dbReference>
<dbReference type="InterPro" id="IPR003953">
    <property type="entry name" value="FAD-dep_OxRdtase_2_FAD-bd"/>
</dbReference>
<dbReference type="SUPFAM" id="SSF51905">
    <property type="entry name" value="FAD/NAD(P)-binding domain"/>
    <property type="match status" value="1"/>
</dbReference>
<dbReference type="InterPro" id="IPR027477">
    <property type="entry name" value="Succ_DH/fumarate_Rdtase_cat_sf"/>
</dbReference>
<dbReference type="PRINTS" id="PR00411">
    <property type="entry name" value="PNDRDTASEI"/>
</dbReference>
<evidence type="ECO:0000256" key="2">
    <source>
        <dbReference type="ARBA" id="ARBA00022630"/>
    </source>
</evidence>
<name>A0A6J7CLS1_9ZZZZ</name>
<gene>
    <name evidence="6" type="ORF">UFOPK3402_00092</name>
</gene>
<reference evidence="6" key="1">
    <citation type="submission" date="2020-05" db="EMBL/GenBank/DDBJ databases">
        <authorList>
            <person name="Chiriac C."/>
            <person name="Salcher M."/>
            <person name="Ghai R."/>
            <person name="Kavagutti S V."/>
        </authorList>
    </citation>
    <scope>NUCLEOTIDE SEQUENCE</scope>
</reference>
<dbReference type="EMBL" id="CAFBLS010000006">
    <property type="protein sequence ID" value="CAB4858721.1"/>
    <property type="molecule type" value="Genomic_DNA"/>
</dbReference>
<keyword evidence="3" id="KW-0274">FAD</keyword>
<dbReference type="PANTHER" id="PTHR43400">
    <property type="entry name" value="FUMARATE REDUCTASE"/>
    <property type="match status" value="1"/>
</dbReference>
<keyword evidence="4" id="KW-0560">Oxidoreductase</keyword>
<evidence type="ECO:0000256" key="3">
    <source>
        <dbReference type="ARBA" id="ARBA00022827"/>
    </source>
</evidence>
<evidence type="ECO:0000313" key="6">
    <source>
        <dbReference type="EMBL" id="CAB4858721.1"/>
    </source>
</evidence>
<evidence type="ECO:0000256" key="1">
    <source>
        <dbReference type="ARBA" id="ARBA00001974"/>
    </source>
</evidence>
<evidence type="ECO:0000259" key="5">
    <source>
        <dbReference type="Pfam" id="PF00890"/>
    </source>
</evidence>
<evidence type="ECO:0000256" key="4">
    <source>
        <dbReference type="ARBA" id="ARBA00023002"/>
    </source>
</evidence>
<sequence length="470" mass="50106">MTGRETDVDVLVIGSGAAGLTAALAARQAGAARVLVAESEPVIGGSSRLSGGLMMGAGTRYQRAIGIQDSAADLFHDYMTLNQWQVEAGVVQRLTDRCGPAVEWLGDLGVEYYEQLVFGGDETKPRVHCPIGRGQAVVDVLLRHCRDSGVEFALGLRVDRLLSDGGAVTGAGVGDDTITAGSVVVATGGFGNSEAKRKEFFPSVYDTGWSYYIGADGSRGDAVDFTRSVNAQLTGFDRGLRLLHTDFDRMYEAYIPGWLTLVNRDGRRFCDETAPYGIMDGLMKAQGDVAFAIFDHRSIVEATELGVARYKQQIPGSSKRQSPHWNLDIIDLMLTEGKVHKADTLAEVAAAIDVPAAHLQATVDRVNELAARQEDADYLKDPKFLEPITNGPFYAVEVRPATCCFTAFGLRIDRDGHVLDESGRSIGGLFAAGEVTGGVIGPRYVGSGNSYGNCVTMGRVAGQSAAAHAS</sequence>
<dbReference type="AlphaFoldDB" id="A0A6J7CLS1"/>
<dbReference type="Gene3D" id="3.90.700.10">
    <property type="entry name" value="Succinate dehydrogenase/fumarate reductase flavoprotein, catalytic domain"/>
    <property type="match status" value="1"/>
</dbReference>